<organism evidence="1 2">
    <name type="scientific">Roseovarius nubinhibens</name>
    <dbReference type="NCBI Taxonomy" id="314263"/>
    <lineage>
        <taxon>Bacteria</taxon>
        <taxon>Pseudomonadati</taxon>
        <taxon>Pseudomonadota</taxon>
        <taxon>Alphaproteobacteria</taxon>
        <taxon>Rhodobacterales</taxon>
        <taxon>Roseobacteraceae</taxon>
        <taxon>Roseovarius</taxon>
    </lineage>
</organism>
<reference evidence="1 2" key="1">
    <citation type="journal article" date="2018" name="Nat. Biotechnol.">
        <title>A standardized bacterial taxonomy based on genome phylogeny substantially revises the tree of life.</title>
        <authorList>
            <person name="Parks D.H."/>
            <person name="Chuvochina M."/>
            <person name="Waite D.W."/>
            <person name="Rinke C."/>
            <person name="Skarshewski A."/>
            <person name="Chaumeil P.A."/>
            <person name="Hugenholtz P."/>
        </authorList>
    </citation>
    <scope>NUCLEOTIDE SEQUENCE [LARGE SCALE GENOMIC DNA]</scope>
    <source>
        <strain evidence="1">UBA9169</strain>
    </source>
</reference>
<evidence type="ECO:0000313" key="2">
    <source>
        <dbReference type="Proteomes" id="UP000264719"/>
    </source>
</evidence>
<gene>
    <name evidence="1" type="ORF">DCS45_09290</name>
</gene>
<comment type="caution">
    <text evidence="1">The sequence shown here is derived from an EMBL/GenBank/DDBJ whole genome shotgun (WGS) entry which is preliminary data.</text>
</comment>
<accession>A0A348WBZ1</accession>
<proteinExistence type="predicted"/>
<sequence length="210" mass="23180">MTFDSIAERAAKERLAVMCALHEKGDTILLLGPEADFWTLFKTSPEYQDKTADPMDRWSSRVITAIAEEIGAEPLFPFGGPPYQPFLRWALRSGWAWSSPVGMLVHDRAGMMISFRGGLRIAGEMDLPAPPKAAPCESCEDKPCTTGCPVGALSDQHFYKVGDCYDYLDTLPGAICRKGGCRARLACPVSAKFDRDPAQSALHMSYFHRK</sequence>
<protein>
    <submittedName>
        <fullName evidence="1">Ferredoxin</fullName>
    </submittedName>
</protein>
<name>A0A348WBZ1_9RHOB</name>
<dbReference type="Proteomes" id="UP000264719">
    <property type="component" value="Unassembled WGS sequence"/>
</dbReference>
<evidence type="ECO:0000313" key="1">
    <source>
        <dbReference type="EMBL" id="HAR52053.1"/>
    </source>
</evidence>
<dbReference type="AlphaFoldDB" id="A0A348WBZ1"/>
<dbReference type="EMBL" id="DMVW01000092">
    <property type="protein sequence ID" value="HAR52053.1"/>
    <property type="molecule type" value="Genomic_DNA"/>
</dbReference>